<proteinExistence type="predicted"/>
<evidence type="ECO:0000313" key="2">
    <source>
        <dbReference type="Proteomes" id="UP000001369"/>
    </source>
</evidence>
<organism evidence="1 2">
    <name type="scientific">Sulfurihydrogenibium azorense (strain DSM 15241 / OCM 825 / Az-Fu1)</name>
    <dbReference type="NCBI Taxonomy" id="204536"/>
    <lineage>
        <taxon>Bacteria</taxon>
        <taxon>Pseudomonadati</taxon>
        <taxon>Aquificota</taxon>
        <taxon>Aquificia</taxon>
        <taxon>Aquificales</taxon>
        <taxon>Hydrogenothermaceae</taxon>
        <taxon>Sulfurihydrogenibium</taxon>
    </lineage>
</organism>
<accession>C1DVC4</accession>
<dbReference type="EMBL" id="CP001229">
    <property type="protein sequence ID" value="ACN99591.1"/>
    <property type="molecule type" value="Genomic_DNA"/>
</dbReference>
<name>C1DVC4_SULAA</name>
<dbReference type="HOGENOM" id="CLU_3410361_0_0_0"/>
<dbReference type="KEGG" id="saf:SULAZ_1088"/>
<keyword evidence="2" id="KW-1185">Reference proteome</keyword>
<sequence>MTSFTIRVSPDKLAASIKLPTSEKKSKTQ</sequence>
<dbReference type="Proteomes" id="UP000001369">
    <property type="component" value="Chromosome"/>
</dbReference>
<reference evidence="1 2" key="1">
    <citation type="journal article" date="2009" name="J. Bacteriol.">
        <title>Complete and draft genome sequences of six members of the Aquificales.</title>
        <authorList>
            <person name="Reysenbach A.L."/>
            <person name="Hamamura N."/>
            <person name="Podar M."/>
            <person name="Griffiths E."/>
            <person name="Ferreira S."/>
            <person name="Hochstein R."/>
            <person name="Heidelberg J."/>
            <person name="Johnson J."/>
            <person name="Mead D."/>
            <person name="Pohorille A."/>
            <person name="Sarmiento M."/>
            <person name="Schweighofer K."/>
            <person name="Seshadri R."/>
            <person name="Voytek M.A."/>
        </authorList>
    </citation>
    <scope>NUCLEOTIDE SEQUENCE [LARGE SCALE GENOMIC DNA]</scope>
    <source>
        <strain evidence="2">Az-Fu1 / DSM 15241 / OCM 825</strain>
    </source>
</reference>
<dbReference type="AlphaFoldDB" id="C1DVC4"/>
<gene>
    <name evidence="1" type="ordered locus">SULAZ_1088</name>
</gene>
<evidence type="ECO:0000313" key="1">
    <source>
        <dbReference type="EMBL" id="ACN99591.1"/>
    </source>
</evidence>
<protein>
    <submittedName>
        <fullName evidence="1">Uncharacterized protein</fullName>
    </submittedName>
</protein>